<dbReference type="SMART" id="SM00105">
    <property type="entry name" value="ArfGap"/>
    <property type="match status" value="1"/>
</dbReference>
<gene>
    <name evidence="13" type="primary">LOC101240862</name>
</gene>
<keyword evidence="12" id="KW-1185">Reference proteome</keyword>
<dbReference type="InterPro" id="IPR037278">
    <property type="entry name" value="ARFGAP/RecO"/>
</dbReference>
<dbReference type="SMART" id="SM00233">
    <property type="entry name" value="PH"/>
    <property type="match status" value="1"/>
</dbReference>
<dbReference type="Pfam" id="PF00071">
    <property type="entry name" value="Ras"/>
    <property type="match status" value="1"/>
</dbReference>
<keyword evidence="3" id="KW-0479">Metal-binding</keyword>
<evidence type="ECO:0000256" key="9">
    <source>
        <dbReference type="SAM" id="MobiDB-lite"/>
    </source>
</evidence>
<evidence type="ECO:0000256" key="1">
    <source>
        <dbReference type="ARBA" id="ARBA00005430"/>
    </source>
</evidence>
<dbReference type="GeneID" id="101240862"/>
<keyword evidence="4 8" id="KW-0863">Zinc-finger</keyword>
<dbReference type="Pfam" id="PF01412">
    <property type="entry name" value="ArfGap"/>
    <property type="match status" value="1"/>
</dbReference>
<feature type="region of interest" description="Disordered" evidence="9">
    <location>
        <begin position="425"/>
        <end position="458"/>
    </location>
</feature>
<feature type="domain" description="Arf-GAP" evidence="11">
    <location>
        <begin position="567"/>
        <end position="686"/>
    </location>
</feature>
<evidence type="ECO:0000259" key="10">
    <source>
        <dbReference type="PROSITE" id="PS50003"/>
    </source>
</evidence>
<evidence type="ECO:0000256" key="4">
    <source>
        <dbReference type="ARBA" id="ARBA00022771"/>
    </source>
</evidence>
<dbReference type="PRINTS" id="PR00405">
    <property type="entry name" value="REVINTRACTNG"/>
</dbReference>
<dbReference type="Gene3D" id="3.40.50.300">
    <property type="entry name" value="P-loop containing nucleotide triphosphate hydrolases"/>
    <property type="match status" value="1"/>
</dbReference>
<dbReference type="Gene3D" id="1.25.40.20">
    <property type="entry name" value="Ankyrin repeat-containing domain"/>
    <property type="match status" value="1"/>
</dbReference>
<evidence type="ECO:0000256" key="6">
    <source>
        <dbReference type="ARBA" id="ARBA00023043"/>
    </source>
</evidence>
<dbReference type="Gene3D" id="1.10.220.150">
    <property type="entry name" value="Arf GTPase activating protein"/>
    <property type="match status" value="1"/>
</dbReference>
<dbReference type="InterPro" id="IPR001806">
    <property type="entry name" value="Small_GTPase"/>
</dbReference>
<dbReference type="Gene3D" id="2.30.29.30">
    <property type="entry name" value="Pleckstrin-homology domain (PH domain)/Phosphotyrosine-binding domain (PTB)"/>
    <property type="match status" value="2"/>
</dbReference>
<name>A0ABM4CYD7_HYDVU</name>
<evidence type="ECO:0000256" key="3">
    <source>
        <dbReference type="ARBA" id="ARBA00022723"/>
    </source>
</evidence>
<evidence type="ECO:0000313" key="13">
    <source>
        <dbReference type="RefSeq" id="XP_065666973.1"/>
    </source>
</evidence>
<protein>
    <submittedName>
        <fullName evidence="13">Centaurin-gamma-1A isoform X4</fullName>
    </submittedName>
</protein>
<keyword evidence="2" id="KW-0343">GTPase activation</keyword>
<feature type="repeat" description="ANK" evidence="7">
    <location>
        <begin position="728"/>
        <end position="760"/>
    </location>
</feature>
<comment type="similarity">
    <text evidence="1">Belongs to the centaurin gamma-like family.</text>
</comment>
<evidence type="ECO:0000313" key="12">
    <source>
        <dbReference type="Proteomes" id="UP001652625"/>
    </source>
</evidence>
<sequence length="792" mass="90259">MPATSLQYGNVDYALKEEARFSSFYKKLLSAQELLENIANISLRTQFRDIIAGIEDDFTQDSDFTIPKSSLYNTMRLGIVGGAQSRKSFLIQSFLSNKYSKEECYAKRFKKTIFLNDISYLLLLRDETGPPDQKFSEWCDGVVLVFSYNDELSFNVLSGYYAKMIQQRSDKHLPCLLVAIQPDEEDFESWFVPEVRIKKFLSDHPKCDFFSISMLTGDSISSAFEAAVLKMAAVDSPSLAVASTFISSFNASPERVRLGSIKKKNIRNMFSLKAEKKDDIVLDDVGSGRHIPIKQGYIYKKSQGGLKGSIKEWKKKYVVITTEQIFSYYPSMKDYIDDNGAKSISLIHSSVKTHGKKNVREKTGNQKVLEKHPPTSQLTANNCAKSSMPIEFDLIDSKDFEDPDDHEIDGSPTIHTSVLIERSKSDGRDYTSSSMRSSQNFDVFPTKRKNRKPANRHKSCEIDYKSELNESENSSTVSPRKISTTRKKNQTSVFKEHLVDGKFGVEPEGDGCGFSLINFDGKIWEFECNSTEERDSWVHHIENEILNAFQDQTFQSERSQSTIDEFEVIQKRLISVVGNNFCADCSAPDPVWASMNLGILICIECSGVHRNLGSHLSRVRSLYLDEWQNETLSIMLLLGNTYANSIWQNRLQGKPITPQSTRDEREKWITGKYERKEMIKQLSIDENKLTEVLIGFVHKKMFLDSYFMLVHSTKNQVNKLCKVEGYSHKVAPLHLSCANCDIALTQLLLWYGANPRVLDELGYNPLFYARKSDSKMCIDLLLQYGCSYDTTR</sequence>
<dbReference type="InterPro" id="IPR036770">
    <property type="entry name" value="Ankyrin_rpt-contain_sf"/>
</dbReference>
<dbReference type="SUPFAM" id="SSF48403">
    <property type="entry name" value="Ankyrin repeat"/>
    <property type="match status" value="1"/>
</dbReference>
<dbReference type="SUPFAM" id="SSF52540">
    <property type="entry name" value="P-loop containing nucleoside triphosphate hydrolases"/>
    <property type="match status" value="1"/>
</dbReference>
<dbReference type="InterPro" id="IPR011993">
    <property type="entry name" value="PH-like_dom_sf"/>
</dbReference>
<dbReference type="InterPro" id="IPR002110">
    <property type="entry name" value="Ankyrin_rpt"/>
</dbReference>
<dbReference type="InterPro" id="IPR027417">
    <property type="entry name" value="P-loop_NTPase"/>
</dbReference>
<dbReference type="InterPro" id="IPR001849">
    <property type="entry name" value="PH_domain"/>
</dbReference>
<feature type="compositionally biased region" description="Polar residues" evidence="9">
    <location>
        <begin position="430"/>
        <end position="441"/>
    </location>
</feature>
<evidence type="ECO:0000256" key="7">
    <source>
        <dbReference type="PROSITE-ProRule" id="PRU00023"/>
    </source>
</evidence>
<dbReference type="PROSITE" id="PS50115">
    <property type="entry name" value="ARFGAP"/>
    <property type="match status" value="1"/>
</dbReference>
<dbReference type="PROSITE" id="PS50088">
    <property type="entry name" value="ANK_REPEAT"/>
    <property type="match status" value="1"/>
</dbReference>
<keyword evidence="6 7" id="KW-0040">ANK repeat</keyword>
<evidence type="ECO:0000259" key="11">
    <source>
        <dbReference type="PROSITE" id="PS50115"/>
    </source>
</evidence>
<dbReference type="PANTHER" id="PTHR45819">
    <property type="entry name" value="CENTAURIN-GAMMA-1A"/>
    <property type="match status" value="1"/>
</dbReference>
<evidence type="ECO:0000256" key="8">
    <source>
        <dbReference type="PROSITE-ProRule" id="PRU00288"/>
    </source>
</evidence>
<dbReference type="InterPro" id="IPR038508">
    <property type="entry name" value="ArfGAP_dom_sf"/>
</dbReference>
<dbReference type="PROSITE" id="PS50003">
    <property type="entry name" value="PH_DOMAIN"/>
    <property type="match status" value="1"/>
</dbReference>
<dbReference type="SUPFAM" id="SSF50729">
    <property type="entry name" value="PH domain-like"/>
    <property type="match status" value="1"/>
</dbReference>
<dbReference type="Pfam" id="PF00169">
    <property type="entry name" value="PH"/>
    <property type="match status" value="1"/>
</dbReference>
<dbReference type="InterPro" id="IPR051282">
    <property type="entry name" value="Arf-GAP_GTPase_ANK_PH"/>
</dbReference>
<dbReference type="RefSeq" id="XP_065666973.1">
    <property type="nucleotide sequence ID" value="XM_065810901.1"/>
</dbReference>
<dbReference type="PANTHER" id="PTHR45819:SF5">
    <property type="entry name" value="CENTAURIN-GAMMA-1A"/>
    <property type="match status" value="1"/>
</dbReference>
<evidence type="ECO:0000256" key="5">
    <source>
        <dbReference type="ARBA" id="ARBA00022833"/>
    </source>
</evidence>
<evidence type="ECO:0000256" key="2">
    <source>
        <dbReference type="ARBA" id="ARBA00022468"/>
    </source>
</evidence>
<organism evidence="12 13">
    <name type="scientific">Hydra vulgaris</name>
    <name type="common">Hydra</name>
    <name type="synonym">Hydra attenuata</name>
    <dbReference type="NCBI Taxonomy" id="6087"/>
    <lineage>
        <taxon>Eukaryota</taxon>
        <taxon>Metazoa</taxon>
        <taxon>Cnidaria</taxon>
        <taxon>Hydrozoa</taxon>
        <taxon>Hydroidolina</taxon>
        <taxon>Anthoathecata</taxon>
        <taxon>Aplanulata</taxon>
        <taxon>Hydridae</taxon>
        <taxon>Hydra</taxon>
    </lineage>
</organism>
<dbReference type="SMART" id="SM00173">
    <property type="entry name" value="RAS"/>
    <property type="match status" value="1"/>
</dbReference>
<keyword evidence="5" id="KW-0862">Zinc</keyword>
<feature type="compositionally biased region" description="Basic residues" evidence="9">
    <location>
        <begin position="446"/>
        <end position="457"/>
    </location>
</feature>
<proteinExistence type="inferred from homology"/>
<feature type="domain" description="PH" evidence="10">
    <location>
        <begin position="291"/>
        <end position="546"/>
    </location>
</feature>
<dbReference type="Proteomes" id="UP001652625">
    <property type="component" value="Chromosome 11"/>
</dbReference>
<dbReference type="InterPro" id="IPR001164">
    <property type="entry name" value="ArfGAP_dom"/>
</dbReference>
<accession>A0ABM4CYD7</accession>
<reference evidence="13" key="1">
    <citation type="submission" date="2025-08" db="UniProtKB">
        <authorList>
            <consortium name="RefSeq"/>
        </authorList>
    </citation>
    <scope>IDENTIFICATION</scope>
</reference>
<dbReference type="SUPFAM" id="SSF57863">
    <property type="entry name" value="ArfGap/RecO-like zinc finger"/>
    <property type="match status" value="1"/>
</dbReference>